<dbReference type="EMBL" id="JBHSOD010000059">
    <property type="protein sequence ID" value="MFC5889545.1"/>
    <property type="molecule type" value="Genomic_DNA"/>
</dbReference>
<proteinExistence type="predicted"/>
<dbReference type="Pfam" id="PF19939">
    <property type="entry name" value="DUF6401"/>
    <property type="match status" value="1"/>
</dbReference>
<evidence type="ECO:0000313" key="1">
    <source>
        <dbReference type="EMBL" id="MFC5889545.1"/>
    </source>
</evidence>
<name>A0ABW1F5Y6_9ACTN</name>
<dbReference type="RefSeq" id="WP_313767024.1">
    <property type="nucleotide sequence ID" value="NZ_BAAAVH010000020.1"/>
</dbReference>
<organism evidence="1 2">
    <name type="scientific">Kitasatospora aburaviensis</name>
    <dbReference type="NCBI Taxonomy" id="67265"/>
    <lineage>
        <taxon>Bacteria</taxon>
        <taxon>Bacillati</taxon>
        <taxon>Actinomycetota</taxon>
        <taxon>Actinomycetes</taxon>
        <taxon>Kitasatosporales</taxon>
        <taxon>Streptomycetaceae</taxon>
        <taxon>Kitasatospora</taxon>
    </lineage>
</organism>
<keyword evidence="2" id="KW-1185">Reference proteome</keyword>
<gene>
    <name evidence="1" type="ORF">ACFP0N_31720</name>
</gene>
<accession>A0ABW1F5Y6</accession>
<protein>
    <submittedName>
        <fullName evidence="1">DUF6401 family natural product biosynthesis protein</fullName>
    </submittedName>
</protein>
<sequence>MFATPDEFRRRSAQQPAGCPLPWIAAAFGPRLAGPAVEPGFVAAVDQHATAVRELLYAQGPELLPRRLDRTELSDYALGLLDALSESGRLDRAAYDYAVHRLTAVCWLAREHGLLAP</sequence>
<comment type="caution">
    <text evidence="1">The sequence shown here is derived from an EMBL/GenBank/DDBJ whole genome shotgun (WGS) entry which is preliminary data.</text>
</comment>
<dbReference type="InterPro" id="IPR045647">
    <property type="entry name" value="DUF6401"/>
</dbReference>
<evidence type="ECO:0000313" key="2">
    <source>
        <dbReference type="Proteomes" id="UP001596067"/>
    </source>
</evidence>
<reference evidence="2" key="1">
    <citation type="journal article" date="2019" name="Int. J. Syst. Evol. Microbiol.">
        <title>The Global Catalogue of Microorganisms (GCM) 10K type strain sequencing project: providing services to taxonomists for standard genome sequencing and annotation.</title>
        <authorList>
            <consortium name="The Broad Institute Genomics Platform"/>
            <consortium name="The Broad Institute Genome Sequencing Center for Infectious Disease"/>
            <person name="Wu L."/>
            <person name="Ma J."/>
        </authorList>
    </citation>
    <scope>NUCLEOTIDE SEQUENCE [LARGE SCALE GENOMIC DNA]</scope>
    <source>
        <strain evidence="2">CGMCC 4.1469</strain>
    </source>
</reference>
<dbReference type="Proteomes" id="UP001596067">
    <property type="component" value="Unassembled WGS sequence"/>
</dbReference>